<dbReference type="GO" id="GO:0051287">
    <property type="term" value="F:NAD binding"/>
    <property type="evidence" value="ECO:0007669"/>
    <property type="project" value="InterPro"/>
</dbReference>
<dbReference type="InterPro" id="IPR036291">
    <property type="entry name" value="NAD(P)-bd_dom_sf"/>
</dbReference>
<dbReference type="GO" id="GO:0016616">
    <property type="term" value="F:oxidoreductase activity, acting on the CH-OH group of donors, NAD or NADP as acceptor"/>
    <property type="evidence" value="ECO:0007669"/>
    <property type="project" value="TreeGrafter"/>
</dbReference>
<feature type="domain" description="3-hydroxyisobutyrate dehydrogenase-like NAD-binding" evidence="6">
    <location>
        <begin position="165"/>
        <end position="285"/>
    </location>
</feature>
<dbReference type="InterPro" id="IPR002204">
    <property type="entry name" value="3-OH-isobutyrate_DH-rel_CS"/>
</dbReference>
<dbReference type="InterPro" id="IPR008927">
    <property type="entry name" value="6-PGluconate_DH-like_C_sf"/>
</dbReference>
<dbReference type="STRING" id="1619308.B5808_16115"/>
<dbReference type="Pfam" id="PF03446">
    <property type="entry name" value="NAD_binding_2"/>
    <property type="match status" value="1"/>
</dbReference>
<dbReference type="PROSITE" id="PS00895">
    <property type="entry name" value="3_HYDROXYISOBUT_DH"/>
    <property type="match status" value="1"/>
</dbReference>
<dbReference type="SUPFAM" id="SSF48179">
    <property type="entry name" value="6-phosphogluconate dehydrogenase C-terminal domain-like"/>
    <property type="match status" value="1"/>
</dbReference>
<keyword evidence="8" id="KW-1185">Reference proteome</keyword>
<organism evidence="7 8">
    <name type="scientific">Cnuibacter physcomitrellae</name>
    <dbReference type="NCBI Taxonomy" id="1619308"/>
    <lineage>
        <taxon>Bacteria</taxon>
        <taxon>Bacillati</taxon>
        <taxon>Actinomycetota</taxon>
        <taxon>Actinomycetes</taxon>
        <taxon>Micrococcales</taxon>
        <taxon>Microbacteriaceae</taxon>
        <taxon>Cnuibacter</taxon>
    </lineage>
</organism>
<dbReference type="InterPro" id="IPR029154">
    <property type="entry name" value="HIBADH-like_NADP-bd"/>
</dbReference>
<evidence type="ECO:0000259" key="6">
    <source>
        <dbReference type="Pfam" id="PF14833"/>
    </source>
</evidence>
<reference evidence="7 8" key="1">
    <citation type="submission" date="2017-04" db="EMBL/GenBank/DDBJ databases">
        <authorList>
            <person name="Afonso C.L."/>
            <person name="Miller P.J."/>
            <person name="Scott M.A."/>
            <person name="Spackman E."/>
            <person name="Goraichik I."/>
            <person name="Dimitrov K.M."/>
            <person name="Suarez D.L."/>
            <person name="Swayne D.E."/>
        </authorList>
    </citation>
    <scope>NUCLEOTIDE SEQUENCE [LARGE SCALE GENOMIC DNA]</scope>
    <source>
        <strain evidence="8">XA(T)</strain>
    </source>
</reference>
<evidence type="ECO:0000313" key="8">
    <source>
        <dbReference type="Proteomes" id="UP000192775"/>
    </source>
</evidence>
<dbReference type="InterPro" id="IPR015815">
    <property type="entry name" value="HIBADH-related"/>
</dbReference>
<keyword evidence="3" id="KW-0520">NAD</keyword>
<dbReference type="GO" id="GO:0016054">
    <property type="term" value="P:organic acid catabolic process"/>
    <property type="evidence" value="ECO:0007669"/>
    <property type="project" value="UniProtKB-ARBA"/>
</dbReference>
<dbReference type="PANTHER" id="PTHR22981">
    <property type="entry name" value="3-HYDROXYISOBUTYRATE DEHYDROGENASE-RELATED"/>
    <property type="match status" value="1"/>
</dbReference>
<evidence type="ECO:0000256" key="2">
    <source>
        <dbReference type="ARBA" id="ARBA00023002"/>
    </source>
</evidence>
<dbReference type="Pfam" id="PF14833">
    <property type="entry name" value="NAD_binding_11"/>
    <property type="match status" value="1"/>
</dbReference>
<sequence length="296" mass="30111">MASGPASIGFVGLGNMGIPMVTNLVAAGFDVVASDVSPEARSRAAEAGASAVDTAREVAAAAGTVILMLPNSQIVKSVVDSMVGSLAPGSLVIDMSSSEPLRTRELAEQLATRRIRMIDAPVSGGVGGAVAGKLTIMVGGSPADVASAAPVLAAMGRVVPAGPIGAGHAIKALNNLLSATHLWITAEAMTAGERFGLDPAVMLEVFNSSSGRSGSTENKFPNFVLTERYDSGFGLRLMLKDMRIATELASQVGVPSILGEEAVTLWAEAADELDPAADHTRVAQYVATAERGAIAT</sequence>
<protein>
    <submittedName>
        <fullName evidence="7">3-hydroxyisobutyrate dehydrogenase</fullName>
    </submittedName>
</protein>
<dbReference type="InterPro" id="IPR006115">
    <property type="entry name" value="6PGDH_NADP-bd"/>
</dbReference>
<evidence type="ECO:0000256" key="4">
    <source>
        <dbReference type="PIRSR" id="PIRSR000103-1"/>
    </source>
</evidence>
<gene>
    <name evidence="7" type="ORF">B5808_16115</name>
</gene>
<dbReference type="Gene3D" id="3.40.50.720">
    <property type="entry name" value="NAD(P)-binding Rossmann-like Domain"/>
    <property type="match status" value="1"/>
</dbReference>
<feature type="domain" description="6-phosphogluconate dehydrogenase NADP-binding" evidence="5">
    <location>
        <begin position="7"/>
        <end position="159"/>
    </location>
</feature>
<proteinExistence type="inferred from homology"/>
<keyword evidence="2" id="KW-0560">Oxidoreductase</keyword>
<evidence type="ECO:0000313" key="7">
    <source>
        <dbReference type="EMBL" id="ARJ06578.1"/>
    </source>
</evidence>
<comment type="similarity">
    <text evidence="1">Belongs to the HIBADH-related family.</text>
</comment>
<dbReference type="Gene3D" id="1.10.1040.10">
    <property type="entry name" value="N-(1-d-carboxylethyl)-l-norvaline Dehydrogenase, domain 2"/>
    <property type="match status" value="1"/>
</dbReference>
<dbReference type="AlphaFoldDB" id="A0A1X9LQJ2"/>
<dbReference type="PIRSF" id="PIRSF000103">
    <property type="entry name" value="HIBADH"/>
    <property type="match status" value="1"/>
</dbReference>
<feature type="active site" evidence="4">
    <location>
        <position position="171"/>
    </location>
</feature>
<accession>A0A1X9LQJ2</accession>
<dbReference type="KEGG" id="cphy:B5808_16115"/>
<dbReference type="GO" id="GO:0050661">
    <property type="term" value="F:NADP binding"/>
    <property type="evidence" value="ECO:0007669"/>
    <property type="project" value="InterPro"/>
</dbReference>
<dbReference type="SUPFAM" id="SSF51735">
    <property type="entry name" value="NAD(P)-binding Rossmann-fold domains"/>
    <property type="match status" value="1"/>
</dbReference>
<dbReference type="EMBL" id="CP020715">
    <property type="protein sequence ID" value="ARJ06578.1"/>
    <property type="molecule type" value="Genomic_DNA"/>
</dbReference>
<evidence type="ECO:0000256" key="3">
    <source>
        <dbReference type="ARBA" id="ARBA00023027"/>
    </source>
</evidence>
<dbReference type="PANTHER" id="PTHR22981:SF7">
    <property type="entry name" value="3-HYDROXYISOBUTYRATE DEHYDROGENASE, MITOCHONDRIAL"/>
    <property type="match status" value="1"/>
</dbReference>
<evidence type="ECO:0000256" key="1">
    <source>
        <dbReference type="ARBA" id="ARBA00009080"/>
    </source>
</evidence>
<dbReference type="Proteomes" id="UP000192775">
    <property type="component" value="Chromosome"/>
</dbReference>
<evidence type="ECO:0000259" key="5">
    <source>
        <dbReference type="Pfam" id="PF03446"/>
    </source>
</evidence>
<dbReference type="InterPro" id="IPR013328">
    <property type="entry name" value="6PGD_dom2"/>
</dbReference>
<name>A0A1X9LQJ2_9MICO</name>